<dbReference type="EMBL" id="LBSX01000014">
    <property type="protein sequence ID" value="KKQ27164.1"/>
    <property type="molecule type" value="Genomic_DNA"/>
</dbReference>
<comment type="caution">
    <text evidence="1">The sequence shown here is derived from an EMBL/GenBank/DDBJ whole genome shotgun (WGS) entry which is preliminary data.</text>
</comment>
<dbReference type="Proteomes" id="UP000034849">
    <property type="component" value="Unassembled WGS sequence"/>
</dbReference>
<sequence>TDNELWQDATTRDGISFSYPKEILAKYINEAEWPPQVQILNTPFVCVPSGVEVQSSEQTELRLVDDRSYCVTRQSEGAAGSTYTSYIYAFSKDNKTTNITFSLRFVQCQNYDEPKASECENERTAFDVDGIVDRIAQSIKVQSKELSIAEELKDCLPKSDIVSHEKCQELLSNIRNFDECVNAGFSIMKSNPPQCATPDGKTFTQETNSTWDMAKTAVANCEVTKAFQSHSRIVNLELKNGNKLIASEPVIDDVMKIVNEAEAKCGRIQIATE</sequence>
<evidence type="ECO:0000313" key="2">
    <source>
        <dbReference type="Proteomes" id="UP000034849"/>
    </source>
</evidence>
<reference evidence="1 2" key="1">
    <citation type="journal article" date="2015" name="Nature">
        <title>rRNA introns, odd ribosomes, and small enigmatic genomes across a large radiation of phyla.</title>
        <authorList>
            <person name="Brown C.T."/>
            <person name="Hug L.A."/>
            <person name="Thomas B.C."/>
            <person name="Sharon I."/>
            <person name="Castelle C.J."/>
            <person name="Singh A."/>
            <person name="Wilkins M.J."/>
            <person name="Williams K.H."/>
            <person name="Banfield J.F."/>
        </authorList>
    </citation>
    <scope>NUCLEOTIDE SEQUENCE [LARGE SCALE GENOMIC DNA]</scope>
</reference>
<gene>
    <name evidence="1" type="ORF">US42_C0014G0061</name>
</gene>
<protein>
    <submittedName>
        <fullName evidence="1">Uncharacterized protein</fullName>
    </submittedName>
</protein>
<accession>A0A0G0ISQ0</accession>
<evidence type="ECO:0000313" key="1">
    <source>
        <dbReference type="EMBL" id="KKQ27164.1"/>
    </source>
</evidence>
<feature type="non-terminal residue" evidence="1">
    <location>
        <position position="1"/>
    </location>
</feature>
<name>A0A0G0ISQ0_9BACT</name>
<proteinExistence type="predicted"/>
<dbReference type="AlphaFoldDB" id="A0A0G0ISQ0"/>
<organism evidence="1 2">
    <name type="scientific">Candidatus Magasanikbacteria bacterium GW2011_GWC2_37_14</name>
    <dbReference type="NCBI Taxonomy" id="1619046"/>
    <lineage>
        <taxon>Bacteria</taxon>
        <taxon>Candidatus Magasanikiibacteriota</taxon>
    </lineage>
</organism>